<evidence type="ECO:0000256" key="1">
    <source>
        <dbReference type="SAM" id="Phobius"/>
    </source>
</evidence>
<keyword evidence="1" id="KW-0472">Membrane</keyword>
<protein>
    <recommendedName>
        <fullName evidence="4">DUF1275 domain-containing protein</fullName>
    </recommendedName>
</protein>
<keyword evidence="1" id="KW-1133">Transmembrane helix</keyword>
<feature type="transmembrane region" description="Helical" evidence="1">
    <location>
        <begin position="163"/>
        <end position="184"/>
    </location>
</feature>
<dbReference type="Pfam" id="PF06912">
    <property type="entry name" value="DUF1275"/>
    <property type="match status" value="1"/>
</dbReference>
<accession>A0A1L5BRP0</accession>
<dbReference type="PANTHER" id="PTHR37314">
    <property type="entry name" value="SLR0142 PROTEIN"/>
    <property type="match status" value="1"/>
</dbReference>
<gene>
    <name evidence="2" type="ORF">SIDU_14010</name>
</gene>
<dbReference type="RefSeq" id="WP_007686689.1">
    <property type="nucleotide sequence ID" value="NZ_CP013070.1"/>
</dbReference>
<dbReference type="PANTHER" id="PTHR37314:SF4">
    <property type="entry name" value="UPF0700 TRANSMEMBRANE PROTEIN YOAK"/>
    <property type="match status" value="1"/>
</dbReference>
<dbReference type="InterPro" id="IPR010699">
    <property type="entry name" value="DUF1275"/>
</dbReference>
<evidence type="ECO:0000313" key="3">
    <source>
        <dbReference type="Proteomes" id="UP000004550"/>
    </source>
</evidence>
<dbReference type="Proteomes" id="UP000004550">
    <property type="component" value="Chromosome"/>
</dbReference>
<feature type="transmembrane region" description="Helical" evidence="1">
    <location>
        <begin position="9"/>
        <end position="28"/>
    </location>
</feature>
<feature type="transmembrane region" description="Helical" evidence="1">
    <location>
        <begin position="87"/>
        <end position="104"/>
    </location>
</feature>
<sequence>MRGYDASRLMLAIGLAAQAGFIDALGFLKLGGLFVSFMSGNSTRLGVGLASGAAVAGMAAGLIGAFVGGVLAGALVARRAGRWRKQAVLGLSTALLVCAALLALPDGPGMGLTLLMTAAMGAVNNVFQRDGEVSIGVTYMTGALVKLGQQLAVALSGGPRWNWLPYLLLWLGLVAGAVAGGGLFALMGLHALWVAVAFSGLLLLWSGRLGPLDKGRQGH</sequence>
<evidence type="ECO:0000313" key="2">
    <source>
        <dbReference type="EMBL" id="APL95536.1"/>
    </source>
</evidence>
<keyword evidence="1" id="KW-0812">Transmembrane</keyword>
<name>A0A1L5BRP0_SPHIB</name>
<evidence type="ECO:0008006" key="4">
    <source>
        <dbReference type="Google" id="ProtNLM"/>
    </source>
</evidence>
<organism evidence="2 3">
    <name type="scientific">Sphingobium indicum (strain DSM 16412 / CCM 7286 / MTCC 6364 / B90A)</name>
    <dbReference type="NCBI Taxonomy" id="861109"/>
    <lineage>
        <taxon>Bacteria</taxon>
        <taxon>Pseudomonadati</taxon>
        <taxon>Pseudomonadota</taxon>
        <taxon>Alphaproteobacteria</taxon>
        <taxon>Sphingomonadales</taxon>
        <taxon>Sphingomonadaceae</taxon>
        <taxon>Sphingobium</taxon>
    </lineage>
</organism>
<proteinExistence type="predicted"/>
<dbReference type="AlphaFoldDB" id="A0A1L5BRP0"/>
<dbReference type="EMBL" id="CP013070">
    <property type="protein sequence ID" value="APL95536.1"/>
    <property type="molecule type" value="Genomic_DNA"/>
</dbReference>
<dbReference type="KEGG" id="sinb:SIDU_14010"/>
<feature type="transmembrane region" description="Helical" evidence="1">
    <location>
        <begin position="48"/>
        <end position="75"/>
    </location>
</feature>
<feature type="transmembrane region" description="Helical" evidence="1">
    <location>
        <begin position="190"/>
        <end position="207"/>
    </location>
</feature>
<reference evidence="2 3" key="1">
    <citation type="journal article" date="2012" name="J. Bacteriol.">
        <title>Genome sequence of Sphingobium indicum B90A, a hexachlorocyclohexane-degrading bacterium.</title>
        <authorList>
            <person name="Anand S."/>
            <person name="Sangwan N."/>
            <person name="Lata P."/>
            <person name="Kaur J."/>
            <person name="Dua A."/>
            <person name="Singh A.K."/>
            <person name="Verma M."/>
            <person name="Kaur J."/>
            <person name="Khurana J.P."/>
            <person name="Khurana P."/>
            <person name="Mathur S."/>
            <person name="Lal R."/>
        </authorList>
    </citation>
    <scope>NUCLEOTIDE SEQUENCE [LARGE SCALE GENOMIC DNA]</scope>
    <source>
        <strain evidence="3">DSM 16412 / CCM 7286 / MTCC 6364 / B90A</strain>
    </source>
</reference>